<proteinExistence type="predicted"/>
<organism evidence="1 2">
    <name type="scientific">Allacma fusca</name>
    <dbReference type="NCBI Taxonomy" id="39272"/>
    <lineage>
        <taxon>Eukaryota</taxon>
        <taxon>Metazoa</taxon>
        <taxon>Ecdysozoa</taxon>
        <taxon>Arthropoda</taxon>
        <taxon>Hexapoda</taxon>
        <taxon>Collembola</taxon>
        <taxon>Symphypleona</taxon>
        <taxon>Sminthuridae</taxon>
        <taxon>Allacma</taxon>
    </lineage>
</organism>
<comment type="caution">
    <text evidence="1">The sequence shown here is derived from an EMBL/GenBank/DDBJ whole genome shotgun (WGS) entry which is preliminary data.</text>
</comment>
<protein>
    <submittedName>
        <fullName evidence="1">Uncharacterized protein</fullName>
    </submittedName>
</protein>
<dbReference type="Proteomes" id="UP000708208">
    <property type="component" value="Unassembled WGS sequence"/>
</dbReference>
<evidence type="ECO:0000313" key="2">
    <source>
        <dbReference type="Proteomes" id="UP000708208"/>
    </source>
</evidence>
<name>A0A8J2NUJ9_9HEXA</name>
<keyword evidence="2" id="KW-1185">Reference proteome</keyword>
<gene>
    <name evidence="1" type="ORF">AFUS01_LOCUS4851</name>
</gene>
<feature type="non-terminal residue" evidence="1">
    <location>
        <position position="67"/>
    </location>
</feature>
<dbReference type="OrthoDB" id="272072at2759"/>
<reference evidence="1" key="1">
    <citation type="submission" date="2021-06" db="EMBL/GenBank/DDBJ databases">
        <authorList>
            <person name="Hodson N. C."/>
            <person name="Mongue J. A."/>
            <person name="Jaron S. K."/>
        </authorList>
    </citation>
    <scope>NUCLEOTIDE SEQUENCE</scope>
</reference>
<dbReference type="EMBL" id="CAJVCH010030532">
    <property type="protein sequence ID" value="CAG7709842.1"/>
    <property type="molecule type" value="Genomic_DNA"/>
</dbReference>
<accession>A0A8J2NUJ9</accession>
<sequence>TLSMLNYDFTPDELEAMSVKYCDEFGFNYLKLMEDVEPKKDDSGWAARYKIGRLYQLNKMPPPPKWV</sequence>
<feature type="non-terminal residue" evidence="1">
    <location>
        <position position="1"/>
    </location>
</feature>
<dbReference type="AlphaFoldDB" id="A0A8J2NUJ9"/>
<evidence type="ECO:0000313" key="1">
    <source>
        <dbReference type="EMBL" id="CAG7709842.1"/>
    </source>
</evidence>